<dbReference type="RefSeq" id="WP_050753129.1">
    <property type="nucleotide sequence ID" value="NZ_JQKC01000013.1"/>
</dbReference>
<dbReference type="InterPro" id="IPR007627">
    <property type="entry name" value="RNA_pol_sigma70_r2"/>
</dbReference>
<evidence type="ECO:0000313" key="8">
    <source>
        <dbReference type="Proteomes" id="UP000036923"/>
    </source>
</evidence>
<dbReference type="InterPro" id="IPR036388">
    <property type="entry name" value="WH-like_DNA-bd_sf"/>
</dbReference>
<feature type="domain" description="RNA polymerase sigma-70 region 2" evidence="5">
    <location>
        <begin position="25"/>
        <end position="91"/>
    </location>
</feature>
<dbReference type="InterPro" id="IPR013324">
    <property type="entry name" value="RNA_pol_sigma_r3/r4-like"/>
</dbReference>
<dbReference type="InterPro" id="IPR039425">
    <property type="entry name" value="RNA_pol_sigma-70-like"/>
</dbReference>
<name>A0A0L6JJC9_9FIRM</name>
<evidence type="ECO:0000256" key="4">
    <source>
        <dbReference type="ARBA" id="ARBA00023163"/>
    </source>
</evidence>
<keyword evidence="8" id="KW-1185">Reference proteome</keyword>
<comment type="caution">
    <text evidence="7">The sequence shown here is derived from an EMBL/GenBank/DDBJ whole genome shotgun (WGS) entry which is preliminary data.</text>
</comment>
<evidence type="ECO:0000256" key="3">
    <source>
        <dbReference type="ARBA" id="ARBA00023082"/>
    </source>
</evidence>
<evidence type="ECO:0000256" key="1">
    <source>
        <dbReference type="ARBA" id="ARBA00010641"/>
    </source>
</evidence>
<keyword evidence="4" id="KW-0804">Transcription</keyword>
<evidence type="ECO:0000313" key="7">
    <source>
        <dbReference type="EMBL" id="KNY25788.1"/>
    </source>
</evidence>
<accession>A0A0L6JJC9</accession>
<dbReference type="PANTHER" id="PTHR43133:SF60">
    <property type="entry name" value="RNA POLYMERASE SIGMA FACTOR SIGV"/>
    <property type="match status" value="1"/>
</dbReference>
<dbReference type="eggNOG" id="COG1595">
    <property type="taxonomic scope" value="Bacteria"/>
</dbReference>
<dbReference type="PANTHER" id="PTHR43133">
    <property type="entry name" value="RNA POLYMERASE ECF-TYPE SIGMA FACTO"/>
    <property type="match status" value="1"/>
</dbReference>
<dbReference type="Pfam" id="PF04542">
    <property type="entry name" value="Sigma70_r2"/>
    <property type="match status" value="1"/>
</dbReference>
<dbReference type="EMBL" id="LGTC01000001">
    <property type="protein sequence ID" value="KNY25788.1"/>
    <property type="molecule type" value="Genomic_DNA"/>
</dbReference>
<sequence>MYSLSVPKENYSGDNQDKDKLMHRLMDTYGKDVLRTSYMYLKDMQKAEDAFQEVFIKVFNKYESFKGESSEKTWIIKITINVCKDLLRSSWIKRVLLTDKFKERSKGTGIENRIIKMDENRLLFDEVLSLSQPFKEVILLYYYQNCDTSEISKILNIAEGTVRSRLHRAREILKNKLGGRIDLNE</sequence>
<dbReference type="CDD" id="cd06171">
    <property type="entry name" value="Sigma70_r4"/>
    <property type="match status" value="1"/>
</dbReference>
<dbReference type="SUPFAM" id="SSF88946">
    <property type="entry name" value="Sigma2 domain of RNA polymerase sigma factors"/>
    <property type="match status" value="1"/>
</dbReference>
<dbReference type="InterPro" id="IPR013249">
    <property type="entry name" value="RNA_pol_sigma70_r4_t2"/>
</dbReference>
<protein>
    <submittedName>
        <fullName evidence="7">RNA polymerase, sigma-24 subunit, RpoE, ECF subfamily</fullName>
    </submittedName>
</protein>
<keyword evidence="2" id="KW-0805">Transcription regulation</keyword>
<dbReference type="GO" id="GO:0003677">
    <property type="term" value="F:DNA binding"/>
    <property type="evidence" value="ECO:0007669"/>
    <property type="project" value="InterPro"/>
</dbReference>
<dbReference type="InterPro" id="IPR014284">
    <property type="entry name" value="RNA_pol_sigma-70_dom"/>
</dbReference>
<comment type="similarity">
    <text evidence="1">Belongs to the sigma-70 factor family. ECF subfamily.</text>
</comment>
<dbReference type="OrthoDB" id="9795666at2"/>
<gene>
    <name evidence="7" type="ORF">Bccel_1048</name>
</gene>
<dbReference type="AlphaFoldDB" id="A0A0L6JJC9"/>
<evidence type="ECO:0000259" key="6">
    <source>
        <dbReference type="Pfam" id="PF08281"/>
    </source>
</evidence>
<dbReference type="STRING" id="398512.Bccel_1048"/>
<dbReference type="GO" id="GO:0016987">
    <property type="term" value="F:sigma factor activity"/>
    <property type="evidence" value="ECO:0007669"/>
    <property type="project" value="UniProtKB-KW"/>
</dbReference>
<feature type="domain" description="RNA polymerase sigma factor 70 region 4 type 2" evidence="6">
    <location>
        <begin position="131"/>
        <end position="171"/>
    </location>
</feature>
<reference evidence="8" key="1">
    <citation type="submission" date="2015-07" db="EMBL/GenBank/DDBJ databases">
        <title>Near-Complete Genome Sequence of the Cellulolytic Bacterium Bacteroides (Pseudobacteroides) cellulosolvens ATCC 35603.</title>
        <authorList>
            <person name="Dassa B."/>
            <person name="Utturkar S.M."/>
            <person name="Klingeman D.M."/>
            <person name="Hurt R.A."/>
            <person name="Keller M."/>
            <person name="Xu J."/>
            <person name="Reddy Y.H.K."/>
            <person name="Borovok I."/>
            <person name="Grinberg I.R."/>
            <person name="Lamed R."/>
            <person name="Zhivin O."/>
            <person name="Bayer E.A."/>
            <person name="Brown S.D."/>
        </authorList>
    </citation>
    <scope>NUCLEOTIDE SEQUENCE [LARGE SCALE GENOMIC DNA]</scope>
    <source>
        <strain evidence="8">DSM 2933</strain>
    </source>
</reference>
<dbReference type="SUPFAM" id="SSF88659">
    <property type="entry name" value="Sigma3 and sigma4 domains of RNA polymerase sigma factors"/>
    <property type="match status" value="1"/>
</dbReference>
<proteinExistence type="inferred from homology"/>
<dbReference type="Gene3D" id="1.10.10.10">
    <property type="entry name" value="Winged helix-like DNA-binding domain superfamily/Winged helix DNA-binding domain"/>
    <property type="match status" value="1"/>
</dbReference>
<evidence type="ECO:0000256" key="2">
    <source>
        <dbReference type="ARBA" id="ARBA00023015"/>
    </source>
</evidence>
<dbReference type="Pfam" id="PF08281">
    <property type="entry name" value="Sigma70_r4_2"/>
    <property type="match status" value="1"/>
</dbReference>
<keyword evidence="3" id="KW-0731">Sigma factor</keyword>
<dbReference type="Gene3D" id="1.10.1740.10">
    <property type="match status" value="1"/>
</dbReference>
<evidence type="ECO:0000259" key="5">
    <source>
        <dbReference type="Pfam" id="PF04542"/>
    </source>
</evidence>
<dbReference type="NCBIfam" id="TIGR02937">
    <property type="entry name" value="sigma70-ECF"/>
    <property type="match status" value="1"/>
</dbReference>
<organism evidence="7 8">
    <name type="scientific">Pseudobacteroides cellulosolvens ATCC 35603 = DSM 2933</name>
    <dbReference type="NCBI Taxonomy" id="398512"/>
    <lineage>
        <taxon>Bacteria</taxon>
        <taxon>Bacillati</taxon>
        <taxon>Bacillota</taxon>
        <taxon>Clostridia</taxon>
        <taxon>Eubacteriales</taxon>
        <taxon>Oscillospiraceae</taxon>
        <taxon>Pseudobacteroides</taxon>
    </lineage>
</organism>
<dbReference type="PATRIC" id="fig|398512.5.peg.1087"/>
<dbReference type="InterPro" id="IPR013325">
    <property type="entry name" value="RNA_pol_sigma_r2"/>
</dbReference>
<dbReference type="GO" id="GO:0006352">
    <property type="term" value="P:DNA-templated transcription initiation"/>
    <property type="evidence" value="ECO:0007669"/>
    <property type="project" value="InterPro"/>
</dbReference>
<dbReference type="Proteomes" id="UP000036923">
    <property type="component" value="Unassembled WGS sequence"/>
</dbReference>